<evidence type="ECO:0000259" key="1">
    <source>
        <dbReference type="PROSITE" id="PS51192"/>
    </source>
</evidence>
<dbReference type="GO" id="GO:0016787">
    <property type="term" value="F:hydrolase activity"/>
    <property type="evidence" value="ECO:0007669"/>
    <property type="project" value="InterPro"/>
</dbReference>
<dbReference type="InterPro" id="IPR006935">
    <property type="entry name" value="Helicase/UvrB_N"/>
</dbReference>
<dbReference type="InterPro" id="IPR014001">
    <property type="entry name" value="Helicase_ATP-bd"/>
</dbReference>
<feature type="domain" description="Helicase C-terminal" evidence="2">
    <location>
        <begin position="137"/>
        <end position="280"/>
    </location>
</feature>
<dbReference type="PANTHER" id="PTHR47396:SF1">
    <property type="entry name" value="ATP-DEPENDENT HELICASE IRC3-RELATED"/>
    <property type="match status" value="1"/>
</dbReference>
<dbReference type="InterPro" id="IPR027417">
    <property type="entry name" value="P-loop_NTPase"/>
</dbReference>
<organism evidence="3">
    <name type="scientific">marine sediment metagenome</name>
    <dbReference type="NCBI Taxonomy" id="412755"/>
    <lineage>
        <taxon>unclassified sequences</taxon>
        <taxon>metagenomes</taxon>
        <taxon>ecological metagenomes</taxon>
    </lineage>
</organism>
<protein>
    <recommendedName>
        <fullName evidence="4">Helicase C-terminal domain-containing protein</fullName>
    </recommendedName>
</protein>
<dbReference type="EMBL" id="LAZR01010663">
    <property type="protein sequence ID" value="KKM65771.1"/>
    <property type="molecule type" value="Genomic_DNA"/>
</dbReference>
<name>A0A0F9JTJ0_9ZZZZ</name>
<dbReference type="Gene3D" id="3.40.50.300">
    <property type="entry name" value="P-loop containing nucleotide triphosphate hydrolases"/>
    <property type="match status" value="2"/>
</dbReference>
<dbReference type="PROSITE" id="PS51194">
    <property type="entry name" value="HELICASE_CTER"/>
    <property type="match status" value="1"/>
</dbReference>
<dbReference type="SMART" id="SM00490">
    <property type="entry name" value="HELICc"/>
    <property type="match status" value="1"/>
</dbReference>
<dbReference type="AlphaFoldDB" id="A0A0F9JTJ0"/>
<dbReference type="Pfam" id="PF00271">
    <property type="entry name" value="Helicase_C"/>
    <property type="match status" value="1"/>
</dbReference>
<evidence type="ECO:0000313" key="3">
    <source>
        <dbReference type="EMBL" id="KKM65771.1"/>
    </source>
</evidence>
<proteinExistence type="predicted"/>
<reference evidence="3" key="1">
    <citation type="journal article" date="2015" name="Nature">
        <title>Complex archaea that bridge the gap between prokaryotes and eukaryotes.</title>
        <authorList>
            <person name="Spang A."/>
            <person name="Saw J.H."/>
            <person name="Jorgensen S.L."/>
            <person name="Zaremba-Niedzwiedzka K."/>
            <person name="Martijn J."/>
            <person name="Lind A.E."/>
            <person name="van Eijk R."/>
            <person name="Schleper C."/>
            <person name="Guy L."/>
            <person name="Ettema T.J."/>
        </authorList>
    </citation>
    <scope>NUCLEOTIDE SEQUENCE</scope>
</reference>
<sequence length="453" mass="50709">ANILFASIDSVFRRAGEFCPWNVCIVDEAHRIPFADDKGKYQKFITESKKLNPKLRVIGFTATPFRMAGGDICHKDHILTFVSYEAGVQGLINDGFLCKLRSKVGETQPNLKGVKKSGGDYNMGHVSKRAGNIVDKAVAEALQIIMKEDRKSIIFFCADVDHCTKVSEALARMNFRAPIVTAKTPPEERDKIARQFKEGKIPGVCNVSVFTEGFNAKCVDCIVLLRPTLSPGLYSQMVGRGLRILAGKLDCLVLDFAGCIMEHGPIDCLGGLPTVMATCSECRESFSRATGACPACGWAIPKQEIARIEATERKKRMHGDKASKSPILSIPETHVVHAIFLARHKKEGKPDSLRVSYRCGALIFTEWVCLQHRGYGRLKAMEWLDRRFGTRDRIIPGQTEGIPRVDEILKDMFFPQRLKEWTKTITVIREGKERFKIIDYNRPVDNVTLTKDS</sequence>
<comment type="caution">
    <text evidence="3">The sequence shown here is derived from an EMBL/GenBank/DDBJ whole genome shotgun (WGS) entry which is preliminary data.</text>
</comment>
<accession>A0A0F9JTJ0</accession>
<dbReference type="PANTHER" id="PTHR47396">
    <property type="entry name" value="TYPE I RESTRICTION ENZYME ECOKI R PROTEIN"/>
    <property type="match status" value="1"/>
</dbReference>
<dbReference type="SUPFAM" id="SSF52540">
    <property type="entry name" value="P-loop containing nucleoside triphosphate hydrolases"/>
    <property type="match status" value="1"/>
</dbReference>
<evidence type="ECO:0000259" key="2">
    <source>
        <dbReference type="PROSITE" id="PS51194"/>
    </source>
</evidence>
<feature type="domain" description="Helicase ATP-binding" evidence="1">
    <location>
        <begin position="1"/>
        <end position="82"/>
    </location>
</feature>
<evidence type="ECO:0008006" key="4">
    <source>
        <dbReference type="Google" id="ProtNLM"/>
    </source>
</evidence>
<dbReference type="GO" id="GO:0005524">
    <property type="term" value="F:ATP binding"/>
    <property type="evidence" value="ECO:0007669"/>
    <property type="project" value="InterPro"/>
</dbReference>
<feature type="non-terminal residue" evidence="3">
    <location>
        <position position="1"/>
    </location>
</feature>
<dbReference type="InterPro" id="IPR050742">
    <property type="entry name" value="Helicase_Restrict-Modif_Enz"/>
</dbReference>
<dbReference type="GO" id="GO:0005829">
    <property type="term" value="C:cytosol"/>
    <property type="evidence" value="ECO:0007669"/>
    <property type="project" value="TreeGrafter"/>
</dbReference>
<dbReference type="GO" id="GO:0003677">
    <property type="term" value="F:DNA binding"/>
    <property type="evidence" value="ECO:0007669"/>
    <property type="project" value="InterPro"/>
</dbReference>
<gene>
    <name evidence="3" type="ORF">LCGC14_1487910</name>
</gene>
<dbReference type="Pfam" id="PF04851">
    <property type="entry name" value="ResIII"/>
    <property type="match status" value="1"/>
</dbReference>
<dbReference type="PROSITE" id="PS51192">
    <property type="entry name" value="HELICASE_ATP_BIND_1"/>
    <property type="match status" value="1"/>
</dbReference>
<dbReference type="InterPro" id="IPR001650">
    <property type="entry name" value="Helicase_C-like"/>
</dbReference>